<protein>
    <recommendedName>
        <fullName evidence="12">Fluoride-specific ion channel FluC</fullName>
    </recommendedName>
</protein>
<evidence type="ECO:0000256" key="10">
    <source>
        <dbReference type="ARBA" id="ARBA00035120"/>
    </source>
</evidence>
<dbReference type="GO" id="GO:0062054">
    <property type="term" value="F:fluoride channel activity"/>
    <property type="evidence" value="ECO:0007669"/>
    <property type="project" value="UniProtKB-UniRule"/>
</dbReference>
<evidence type="ECO:0000256" key="3">
    <source>
        <dbReference type="ARBA" id="ARBA00022519"/>
    </source>
</evidence>
<evidence type="ECO:0000256" key="8">
    <source>
        <dbReference type="ARBA" id="ARBA00023136"/>
    </source>
</evidence>
<keyword evidence="5 12" id="KW-1133">Transmembrane helix</keyword>
<evidence type="ECO:0000256" key="7">
    <source>
        <dbReference type="ARBA" id="ARBA00023065"/>
    </source>
</evidence>
<gene>
    <name evidence="13" type="primary">crcB_1</name>
    <name evidence="12" type="synonym">crcB</name>
    <name evidence="12" type="synonym">fluC</name>
    <name evidence="13" type="ORF">BHE75_01572</name>
</gene>
<sequence>MRSVFLVFIGSGLGGALRHLVGLASLRLLGPGFPWGTLTINVLGSTLMGAVAGLFAARSWGHPEWRLFLATGVLGGFTTWSTFSLDVVTLWERGRPAAALGYVAASLILSFAFMAAALLIARR</sequence>
<comment type="subcellular location">
    <subcellularLocation>
        <location evidence="1 12">Cell membrane</location>
        <topology evidence="1 12">Multi-pass membrane protein</topology>
    </subcellularLocation>
</comment>
<evidence type="ECO:0000256" key="6">
    <source>
        <dbReference type="ARBA" id="ARBA00023053"/>
    </source>
</evidence>
<comment type="similarity">
    <text evidence="10 12">Belongs to the fluoride channel Fluc/FEX (TC 1.A.43) family.</text>
</comment>
<keyword evidence="6 12" id="KW-0915">Sodium</keyword>
<dbReference type="Pfam" id="PF02537">
    <property type="entry name" value="CRCB"/>
    <property type="match status" value="1"/>
</dbReference>
<dbReference type="Proteomes" id="UP000179467">
    <property type="component" value="Unassembled WGS sequence"/>
</dbReference>
<keyword evidence="14" id="KW-1185">Reference proteome</keyword>
<dbReference type="GO" id="GO:0046872">
    <property type="term" value="F:metal ion binding"/>
    <property type="evidence" value="ECO:0007669"/>
    <property type="project" value="UniProtKB-KW"/>
</dbReference>
<dbReference type="PANTHER" id="PTHR28259:SF1">
    <property type="entry name" value="FLUORIDE EXPORT PROTEIN 1-RELATED"/>
    <property type="match status" value="1"/>
</dbReference>
<accession>A0A1S1HBU7</accession>
<evidence type="ECO:0000313" key="13">
    <source>
        <dbReference type="EMBL" id="OHT19585.1"/>
    </source>
</evidence>
<feature type="binding site" evidence="12">
    <location>
        <position position="78"/>
    </location>
    <ligand>
        <name>Na(+)</name>
        <dbReference type="ChEBI" id="CHEBI:29101"/>
        <note>structural</note>
    </ligand>
</feature>
<reference evidence="13 14" key="1">
    <citation type="submission" date="2016-09" db="EMBL/GenBank/DDBJ databases">
        <title>Metabolic pathway, cell adaptation mechanisms and a novel monoxygenase revealed through proteogenomic-transcription analysis of a Sphingomonas haloaromaticamans strain degrading the fungicide ortho-phenylphenol.</title>
        <authorList>
            <person name="Perruchon C."/>
            <person name="Papadopoulou E.S."/>
            <person name="Rousidou C."/>
            <person name="Vasileiadis S."/>
            <person name="Tanou G."/>
            <person name="Amoutzias G."/>
            <person name="Molassiotis A."/>
            <person name="Karpouzas D.G."/>
        </authorList>
    </citation>
    <scope>NUCLEOTIDE SEQUENCE [LARGE SCALE GENOMIC DNA]</scope>
    <source>
        <strain evidence="13 14">P3</strain>
    </source>
</reference>
<comment type="caution">
    <text evidence="13">The sequence shown here is derived from an EMBL/GenBank/DDBJ whole genome shotgun (WGS) entry which is preliminary data.</text>
</comment>
<comment type="activity regulation">
    <text evidence="12">Na(+) is not transported, but it plays an essential structural role and its presence is essential for fluoride channel function.</text>
</comment>
<evidence type="ECO:0000256" key="2">
    <source>
        <dbReference type="ARBA" id="ARBA00022475"/>
    </source>
</evidence>
<organism evidence="13 14">
    <name type="scientific">Edaphosphingomonas haloaromaticamans</name>
    <dbReference type="NCBI Taxonomy" id="653954"/>
    <lineage>
        <taxon>Bacteria</taxon>
        <taxon>Pseudomonadati</taxon>
        <taxon>Pseudomonadota</taxon>
        <taxon>Alphaproteobacteria</taxon>
        <taxon>Sphingomonadales</taxon>
        <taxon>Rhizorhabdaceae</taxon>
        <taxon>Edaphosphingomonas</taxon>
    </lineage>
</organism>
<evidence type="ECO:0000256" key="5">
    <source>
        <dbReference type="ARBA" id="ARBA00022989"/>
    </source>
</evidence>
<evidence type="ECO:0000256" key="1">
    <source>
        <dbReference type="ARBA" id="ARBA00004651"/>
    </source>
</evidence>
<evidence type="ECO:0000313" key="14">
    <source>
        <dbReference type="Proteomes" id="UP000179467"/>
    </source>
</evidence>
<dbReference type="AlphaFoldDB" id="A0A1S1HBU7"/>
<dbReference type="NCBIfam" id="NF010791">
    <property type="entry name" value="PRK14195.1"/>
    <property type="match status" value="1"/>
</dbReference>
<keyword evidence="3" id="KW-0997">Cell inner membrane</keyword>
<feature type="transmembrane region" description="Helical" evidence="12">
    <location>
        <begin position="97"/>
        <end position="121"/>
    </location>
</feature>
<dbReference type="OrthoDB" id="9806299at2"/>
<keyword evidence="9 12" id="KW-0407">Ion channel</keyword>
<keyword evidence="4 12" id="KW-0812">Transmembrane</keyword>
<name>A0A1S1HBU7_9SPHN</name>
<evidence type="ECO:0000256" key="12">
    <source>
        <dbReference type="HAMAP-Rule" id="MF_00454"/>
    </source>
</evidence>
<comment type="catalytic activity">
    <reaction evidence="11">
        <text>fluoride(in) = fluoride(out)</text>
        <dbReference type="Rhea" id="RHEA:76159"/>
        <dbReference type="ChEBI" id="CHEBI:17051"/>
    </reaction>
    <physiologicalReaction direction="left-to-right" evidence="11">
        <dbReference type="Rhea" id="RHEA:76160"/>
    </physiologicalReaction>
</comment>
<feature type="binding site" evidence="12">
    <location>
        <position position="75"/>
    </location>
    <ligand>
        <name>Na(+)</name>
        <dbReference type="ChEBI" id="CHEBI:29101"/>
        <note>structural</note>
    </ligand>
</feature>
<feature type="transmembrane region" description="Helical" evidence="12">
    <location>
        <begin position="34"/>
        <end position="55"/>
    </location>
</feature>
<dbReference type="HAMAP" id="MF_00454">
    <property type="entry name" value="FluC"/>
    <property type="match status" value="1"/>
</dbReference>
<keyword evidence="12" id="KW-0479">Metal-binding</keyword>
<evidence type="ECO:0000256" key="9">
    <source>
        <dbReference type="ARBA" id="ARBA00023303"/>
    </source>
</evidence>
<keyword evidence="12" id="KW-0813">Transport</keyword>
<keyword evidence="2 12" id="KW-1003">Cell membrane</keyword>
<dbReference type="PANTHER" id="PTHR28259">
    <property type="entry name" value="FLUORIDE EXPORT PROTEIN 1-RELATED"/>
    <property type="match status" value="1"/>
</dbReference>
<comment type="function">
    <text evidence="12">Fluoride-specific ion channel. Important for reducing fluoride concentration in the cell, thus reducing its toxicity.</text>
</comment>
<evidence type="ECO:0000256" key="4">
    <source>
        <dbReference type="ARBA" id="ARBA00022692"/>
    </source>
</evidence>
<feature type="transmembrane region" description="Helical" evidence="12">
    <location>
        <begin position="67"/>
        <end position="91"/>
    </location>
</feature>
<keyword evidence="8 12" id="KW-0472">Membrane</keyword>
<dbReference type="RefSeq" id="WP_015459999.1">
    <property type="nucleotide sequence ID" value="NZ_MIPT01000001.1"/>
</dbReference>
<evidence type="ECO:0000256" key="11">
    <source>
        <dbReference type="ARBA" id="ARBA00035585"/>
    </source>
</evidence>
<dbReference type="EMBL" id="MIPT01000001">
    <property type="protein sequence ID" value="OHT19585.1"/>
    <property type="molecule type" value="Genomic_DNA"/>
</dbReference>
<dbReference type="GO" id="GO:0005886">
    <property type="term" value="C:plasma membrane"/>
    <property type="evidence" value="ECO:0007669"/>
    <property type="project" value="UniProtKB-SubCell"/>
</dbReference>
<dbReference type="NCBIfam" id="TIGR00494">
    <property type="entry name" value="crcB"/>
    <property type="match status" value="1"/>
</dbReference>
<keyword evidence="7 12" id="KW-0406">Ion transport</keyword>
<proteinExistence type="inferred from homology"/>
<dbReference type="InterPro" id="IPR003691">
    <property type="entry name" value="FluC"/>
</dbReference>
<dbReference type="GO" id="GO:0140114">
    <property type="term" value="P:cellular detoxification of fluoride"/>
    <property type="evidence" value="ECO:0007669"/>
    <property type="project" value="UniProtKB-UniRule"/>
</dbReference>